<dbReference type="EMBL" id="CP001045">
    <property type="protein sequence ID" value="ACC75966.1"/>
    <property type="molecule type" value="Genomic_DNA"/>
</dbReference>
<dbReference type="RefSeq" id="WP_012406122.1">
    <property type="nucleotide sequence ID" value="NC_010625.1"/>
</dbReference>
<accession>B2JTR3</accession>
<geneLocation type="plasmid" evidence="1 2">
    <name>pBPHY01</name>
</geneLocation>
<proteinExistence type="predicted"/>
<dbReference type="HOGENOM" id="CLU_172398_0_0_4"/>
<organism evidence="1 2">
    <name type="scientific">Paraburkholderia phymatum (strain DSM 17167 / CIP 108236 / LMG 21445 / STM815)</name>
    <name type="common">Burkholderia phymatum</name>
    <dbReference type="NCBI Taxonomy" id="391038"/>
    <lineage>
        <taxon>Bacteria</taxon>
        <taxon>Pseudomonadati</taxon>
        <taxon>Pseudomonadota</taxon>
        <taxon>Betaproteobacteria</taxon>
        <taxon>Burkholderiales</taxon>
        <taxon>Burkholderiaceae</taxon>
        <taxon>Paraburkholderia</taxon>
    </lineage>
</organism>
<evidence type="ECO:0000313" key="2">
    <source>
        <dbReference type="Proteomes" id="UP000001192"/>
    </source>
</evidence>
<name>B2JTR3_PARP8</name>
<keyword evidence="1" id="KW-0614">Plasmid</keyword>
<evidence type="ECO:0000313" key="1">
    <source>
        <dbReference type="EMBL" id="ACC75966.1"/>
    </source>
</evidence>
<gene>
    <name evidence="1" type="ordered locus">Bphy_6959</name>
</gene>
<reference evidence="2" key="1">
    <citation type="journal article" date="2014" name="Stand. Genomic Sci.">
        <title>Complete genome sequence of Burkholderia phymatum STM815(T), a broad host range and efficient nitrogen-fixing symbiont of Mimosa species.</title>
        <authorList>
            <person name="Moulin L."/>
            <person name="Klonowska A."/>
            <person name="Caroline B."/>
            <person name="Booth K."/>
            <person name="Vriezen J.A."/>
            <person name="Melkonian R."/>
            <person name="James E.K."/>
            <person name="Young J.P."/>
            <person name="Bena G."/>
            <person name="Hauser L."/>
            <person name="Land M."/>
            <person name="Kyrpides N."/>
            <person name="Bruce D."/>
            <person name="Chain P."/>
            <person name="Copeland A."/>
            <person name="Pitluck S."/>
            <person name="Woyke T."/>
            <person name="Lizotte-Waniewski M."/>
            <person name="Bristow J."/>
            <person name="Riley M."/>
        </authorList>
    </citation>
    <scope>NUCLEOTIDE SEQUENCE [LARGE SCALE GENOMIC DNA]</scope>
    <source>
        <strain evidence="2">DSM 17167 / CIP 108236 / LMG 21445 / STM815</strain>
        <plasmid evidence="2">Plasmid pBPHY01</plasmid>
    </source>
</reference>
<dbReference type="OrthoDB" id="8910207at2"/>
<protein>
    <submittedName>
        <fullName evidence="1">Uncharacterized protein</fullName>
    </submittedName>
</protein>
<sequence>METDSIPEDFPTAISAVVPGAQPKLCVLRRVGLYVADQDDDARRQRWLMCEDLTSQLVSVAVKDTRGRPAPHEETLHRIRLSVARKCWVSPAELDWVIKRLRQLLAW</sequence>
<dbReference type="KEGG" id="bph:Bphy_6959"/>
<dbReference type="AlphaFoldDB" id="B2JTR3"/>
<dbReference type="Proteomes" id="UP000001192">
    <property type="component" value="Plasmid pBPHY01"/>
</dbReference>
<keyword evidence="2" id="KW-1185">Reference proteome</keyword>